<gene>
    <name evidence="9" type="primary">lspA</name>
    <name evidence="11" type="ORF">XK09_06330</name>
</gene>
<dbReference type="InterPro" id="IPR001872">
    <property type="entry name" value="Peptidase_A8"/>
</dbReference>
<comment type="catalytic activity">
    <reaction evidence="9">
        <text>Release of signal peptides from bacterial membrane prolipoproteins. Hydrolyzes -Xaa-Yaa-Zaa-|-(S,diacylglyceryl)Cys-, in which Xaa is hydrophobic (preferably Leu), and Yaa (Ala or Ser) and Zaa (Gly or Ala) have small, neutral side chains.</text>
        <dbReference type="EC" id="3.4.23.36"/>
    </reaction>
</comment>
<evidence type="ECO:0000256" key="5">
    <source>
        <dbReference type="ARBA" id="ARBA00022750"/>
    </source>
</evidence>
<protein>
    <recommendedName>
        <fullName evidence="9">Lipoprotein signal peptidase</fullName>
        <ecNumber evidence="9">3.4.23.36</ecNumber>
    </recommendedName>
    <alternativeName>
        <fullName evidence="9">Prolipoprotein signal peptidase</fullName>
    </alternativeName>
    <alternativeName>
        <fullName evidence="9">Signal peptidase II</fullName>
        <shortName evidence="9">SPase II</shortName>
    </alternativeName>
</protein>
<feature type="transmembrane region" description="Helical" evidence="9">
    <location>
        <begin position="9"/>
        <end position="27"/>
    </location>
</feature>
<name>A0ABY3G7J7_9BACT</name>
<proteinExistence type="inferred from homology"/>
<dbReference type="Proteomes" id="UP000321599">
    <property type="component" value="Unassembled WGS sequence"/>
</dbReference>
<keyword evidence="6 9" id="KW-0378">Hydrolase</keyword>
<dbReference type="GO" id="GO:0004190">
    <property type="term" value="F:aspartic-type endopeptidase activity"/>
    <property type="evidence" value="ECO:0007669"/>
    <property type="project" value="UniProtKB-EC"/>
</dbReference>
<comment type="pathway">
    <text evidence="9">Protein modification; lipoprotein biosynthesis (signal peptide cleavage).</text>
</comment>
<comment type="similarity">
    <text evidence="1 9 10">Belongs to the peptidase A8 family.</text>
</comment>
<feature type="transmembrane region" description="Helical" evidence="9">
    <location>
        <begin position="117"/>
        <end position="139"/>
    </location>
</feature>
<organism evidence="11 12">
    <name type="scientific">Campylobacter lanienae</name>
    <dbReference type="NCBI Taxonomy" id="75658"/>
    <lineage>
        <taxon>Bacteria</taxon>
        <taxon>Pseudomonadati</taxon>
        <taxon>Campylobacterota</taxon>
        <taxon>Epsilonproteobacteria</taxon>
        <taxon>Campylobacterales</taxon>
        <taxon>Campylobacteraceae</taxon>
        <taxon>Campylobacter</taxon>
    </lineage>
</organism>
<evidence type="ECO:0000256" key="1">
    <source>
        <dbReference type="ARBA" id="ARBA00006139"/>
    </source>
</evidence>
<evidence type="ECO:0000313" key="11">
    <source>
        <dbReference type="EMBL" id="TWO27959.1"/>
    </source>
</evidence>
<comment type="caution">
    <text evidence="11">The sequence shown here is derived from an EMBL/GenBank/DDBJ whole genome shotgun (WGS) entry which is preliminary data.</text>
</comment>
<evidence type="ECO:0000256" key="9">
    <source>
        <dbReference type="HAMAP-Rule" id="MF_00161"/>
    </source>
</evidence>
<feature type="active site" evidence="9">
    <location>
        <position position="110"/>
    </location>
</feature>
<evidence type="ECO:0000256" key="6">
    <source>
        <dbReference type="ARBA" id="ARBA00022801"/>
    </source>
</evidence>
<evidence type="ECO:0000256" key="10">
    <source>
        <dbReference type="RuleBase" id="RU004181"/>
    </source>
</evidence>
<dbReference type="PRINTS" id="PR00781">
    <property type="entry name" value="LIPOSIGPTASE"/>
</dbReference>
<evidence type="ECO:0000256" key="3">
    <source>
        <dbReference type="ARBA" id="ARBA00022670"/>
    </source>
</evidence>
<comment type="subcellular location">
    <subcellularLocation>
        <location evidence="9">Cell membrane</location>
        <topology evidence="9">Multi-pass membrane protein</topology>
    </subcellularLocation>
</comment>
<evidence type="ECO:0000256" key="4">
    <source>
        <dbReference type="ARBA" id="ARBA00022692"/>
    </source>
</evidence>
<keyword evidence="12" id="KW-1185">Reference proteome</keyword>
<evidence type="ECO:0000313" key="12">
    <source>
        <dbReference type="Proteomes" id="UP000321599"/>
    </source>
</evidence>
<evidence type="ECO:0000256" key="7">
    <source>
        <dbReference type="ARBA" id="ARBA00022989"/>
    </source>
</evidence>
<dbReference type="PANTHER" id="PTHR33695">
    <property type="entry name" value="LIPOPROTEIN SIGNAL PEPTIDASE"/>
    <property type="match status" value="1"/>
</dbReference>
<dbReference type="RefSeq" id="WP_147499063.1">
    <property type="nucleotide sequence ID" value="NZ_VOAV01000029.1"/>
</dbReference>
<keyword evidence="8 9" id="KW-0472">Membrane</keyword>
<keyword evidence="4 9" id="KW-0812">Transmembrane</keyword>
<keyword evidence="7 9" id="KW-1133">Transmembrane helix</keyword>
<keyword evidence="5 9" id="KW-0064">Aspartyl protease</keyword>
<evidence type="ECO:0000256" key="2">
    <source>
        <dbReference type="ARBA" id="ARBA00022475"/>
    </source>
</evidence>
<dbReference type="EMBL" id="VOAV01000029">
    <property type="protein sequence ID" value="TWO27959.1"/>
    <property type="molecule type" value="Genomic_DNA"/>
</dbReference>
<evidence type="ECO:0000256" key="8">
    <source>
        <dbReference type="ARBA" id="ARBA00023136"/>
    </source>
</evidence>
<sequence length="167" mass="18983">MSRVILRFLGYFAFVFAIDQLIKWLFLHGFRYHSSVIDLVLVYNKGVAFSMFSFLGANLKYIQLALIALLLGYLLGQKELLRSHTAGIALILGGGCSNIFDRFIHPGVVDYIFWHKWFEFAVFNFADIMINLGVAIILIQTIILKKKGLNGSQCLYSIFAVVFPICF</sequence>
<keyword evidence="3 9" id="KW-0645">Protease</keyword>
<dbReference type="NCBIfam" id="TIGR00077">
    <property type="entry name" value="lspA"/>
    <property type="match status" value="1"/>
</dbReference>
<dbReference type="EC" id="3.4.23.36" evidence="9"/>
<feature type="transmembrane region" description="Helical" evidence="9">
    <location>
        <begin position="86"/>
        <end position="105"/>
    </location>
</feature>
<feature type="active site" evidence="9">
    <location>
        <position position="127"/>
    </location>
</feature>
<feature type="transmembrane region" description="Helical" evidence="9">
    <location>
        <begin position="47"/>
        <end position="74"/>
    </location>
</feature>
<comment type="function">
    <text evidence="9">This protein specifically catalyzes the removal of signal peptides from prolipoproteins.</text>
</comment>
<dbReference type="Pfam" id="PF01252">
    <property type="entry name" value="Peptidase_A8"/>
    <property type="match status" value="1"/>
</dbReference>
<keyword evidence="11" id="KW-0449">Lipoprotein</keyword>
<reference evidence="11 12" key="1">
    <citation type="submission" date="2019-07" db="EMBL/GenBank/DDBJ databases">
        <title>Rapid identification of Enteric Bacteria from Whole Genome Sequences (WGS) using Average Nucleotide Identity (ANI).</title>
        <authorList>
            <person name="Lane C."/>
        </authorList>
    </citation>
    <scope>NUCLEOTIDE SEQUENCE [LARGE SCALE GENOMIC DNA]</scope>
    <source>
        <strain evidence="11 12">2013D-9588</strain>
    </source>
</reference>
<dbReference type="PANTHER" id="PTHR33695:SF1">
    <property type="entry name" value="LIPOPROTEIN SIGNAL PEPTIDASE"/>
    <property type="match status" value="1"/>
</dbReference>
<dbReference type="HAMAP" id="MF_00161">
    <property type="entry name" value="LspA"/>
    <property type="match status" value="1"/>
</dbReference>
<keyword evidence="2 9" id="KW-1003">Cell membrane</keyword>
<accession>A0ABY3G7J7</accession>